<dbReference type="RefSeq" id="WP_090624118.1">
    <property type="nucleotide sequence ID" value="NZ_FOFJ01000045.1"/>
</dbReference>
<keyword evidence="1" id="KW-0472">Membrane</keyword>
<reference evidence="2 3" key="1">
    <citation type="submission" date="2016-10" db="EMBL/GenBank/DDBJ databases">
        <authorList>
            <person name="de Groot N.N."/>
        </authorList>
    </citation>
    <scope>NUCLEOTIDE SEQUENCE [LARGE SCALE GENOMIC DNA]</scope>
    <source>
        <strain evidence="2 3">DSM 378</strain>
    </source>
</reference>
<evidence type="ECO:0008006" key="4">
    <source>
        <dbReference type="Google" id="ProtNLM"/>
    </source>
</evidence>
<feature type="transmembrane region" description="Helical" evidence="1">
    <location>
        <begin position="70"/>
        <end position="87"/>
    </location>
</feature>
<protein>
    <recommendedName>
        <fullName evidence="4">DUF4153 domain-containing protein</fullName>
    </recommendedName>
</protein>
<feature type="transmembrane region" description="Helical" evidence="1">
    <location>
        <begin position="319"/>
        <end position="341"/>
    </location>
</feature>
<keyword evidence="1" id="KW-0812">Transmembrane</keyword>
<sequence>MAENGDRHSLEIYLGLGLLQGLTLLSVTEAWSSAGNDRAFLAGLLTFVLIGALQVQLLWERFREAQRWRLVSGCALLLAVLVAWFVWQSSPQDSLRWSDSSGSALLFGDLVLFYILTPFIQAWDSRSGGRFDYTALYRHAWNNGLILLLAALLVGLFWLLIALWAGLFSVVGINFFAALFFNRVFAWLSCALVFAMGVRIGLQRDQVIEALHGILLAICRALLPLTVLIVLLFVACLPFIGLEPLWRTKRAAAILLALVFAHLCLLNGVFQDGRQSPGYARSLRALVEASLLALPLLAALAGYALWLRVQQYGLTPSRVLVGLLVFMALLCAVAAAGAVLRRGDVWLGGLRRSNPPIALTLAVLLVLLQTPWFSPQELSAASQFRRLLAGQVAAGQFDAGLLRFRLGEPGRRYLARLEQLVEQPGALPPEQAAPLRADLQRLQQSKHYGEWQRNRREAEATTQLQPQWLGAPPENIEGLLARLAELSDCRRAACSLLAVDLDGDGVEEVLVICGEQRYPLPLPILARDPVRGWQQIGRLKQPVAGALSGVELAERIRREGFRRVAPRYQALEVGGVRFEPNLN</sequence>
<evidence type="ECO:0000313" key="3">
    <source>
        <dbReference type="Proteomes" id="UP000199267"/>
    </source>
</evidence>
<proteinExistence type="predicted"/>
<feature type="transmembrane region" description="Helical" evidence="1">
    <location>
        <begin position="145"/>
        <end position="178"/>
    </location>
</feature>
<dbReference type="Proteomes" id="UP000199267">
    <property type="component" value="Unassembled WGS sequence"/>
</dbReference>
<dbReference type="InterPro" id="IPR025291">
    <property type="entry name" value="DUF4153"/>
</dbReference>
<feature type="transmembrane region" description="Helical" evidence="1">
    <location>
        <begin position="184"/>
        <end position="202"/>
    </location>
</feature>
<keyword evidence="1" id="KW-1133">Transmembrane helix</keyword>
<feature type="transmembrane region" description="Helical" evidence="1">
    <location>
        <begin position="39"/>
        <end position="58"/>
    </location>
</feature>
<dbReference type="EMBL" id="FOFJ01000045">
    <property type="protein sequence ID" value="SER36481.1"/>
    <property type="molecule type" value="Genomic_DNA"/>
</dbReference>
<name>A0A1H9NKQ9_9GAMM</name>
<feature type="transmembrane region" description="Helical" evidence="1">
    <location>
        <begin position="252"/>
        <end position="270"/>
    </location>
</feature>
<feature type="transmembrane region" description="Helical" evidence="1">
    <location>
        <begin position="102"/>
        <end position="124"/>
    </location>
</feature>
<evidence type="ECO:0000313" key="2">
    <source>
        <dbReference type="EMBL" id="SER36481.1"/>
    </source>
</evidence>
<accession>A0A1H9NKQ9</accession>
<feature type="transmembrane region" description="Helical" evidence="1">
    <location>
        <begin position="214"/>
        <end position="240"/>
    </location>
</feature>
<feature type="transmembrane region" description="Helical" evidence="1">
    <location>
        <begin position="12"/>
        <end position="33"/>
    </location>
</feature>
<feature type="transmembrane region" description="Helical" evidence="1">
    <location>
        <begin position="282"/>
        <end position="307"/>
    </location>
</feature>
<organism evidence="2 3">
    <name type="scientific">Azotobacter beijerinckii</name>
    <dbReference type="NCBI Taxonomy" id="170623"/>
    <lineage>
        <taxon>Bacteria</taxon>
        <taxon>Pseudomonadati</taxon>
        <taxon>Pseudomonadota</taxon>
        <taxon>Gammaproteobacteria</taxon>
        <taxon>Pseudomonadales</taxon>
        <taxon>Pseudomonadaceae</taxon>
        <taxon>Azotobacter</taxon>
    </lineage>
</organism>
<feature type="transmembrane region" description="Helical" evidence="1">
    <location>
        <begin position="353"/>
        <end position="373"/>
    </location>
</feature>
<evidence type="ECO:0000256" key="1">
    <source>
        <dbReference type="SAM" id="Phobius"/>
    </source>
</evidence>
<dbReference type="AlphaFoldDB" id="A0A1H9NKQ9"/>
<dbReference type="Pfam" id="PF13687">
    <property type="entry name" value="DUF4153"/>
    <property type="match status" value="1"/>
</dbReference>
<gene>
    <name evidence="2" type="ORF">SAMN04244573_03467</name>
</gene>